<dbReference type="EMBL" id="DF843160">
    <property type="protein sequence ID" value="GAT47108.1"/>
    <property type="molecule type" value="Genomic_DNA"/>
</dbReference>
<reference evidence="1" key="1">
    <citation type="submission" date="2014-09" db="EMBL/GenBank/DDBJ databases">
        <title>Genome sequence of the luminous mushroom Mycena chlorophos for searching fungal bioluminescence genes.</title>
        <authorList>
            <person name="Tanaka Y."/>
            <person name="Kasuga D."/>
            <person name="Oba Y."/>
            <person name="Hase S."/>
            <person name="Sato K."/>
            <person name="Oba Y."/>
            <person name="Sakakibara Y."/>
        </authorList>
    </citation>
    <scope>NUCLEOTIDE SEQUENCE</scope>
</reference>
<accession>A0ABQ0L7F8</accession>
<sequence length="155" mass="16656">MQLIRSLRGSPITTAFVGIVADNFAEHISAVTSSWMDKLTRGIVVQLSVVSIFTFLCVQLIDVSAGNRALSFRSSSSSAQAWANLCGSSSTRSKLLLSEPHLSGRKGIGWILRRCTFARALRPTLLLTSDGCAVHRRSLLVDLLPGSVLVSCVVP</sequence>
<evidence type="ECO:0000313" key="1">
    <source>
        <dbReference type="EMBL" id="GAT47108.1"/>
    </source>
</evidence>
<gene>
    <name evidence="1" type="ORF">MCHLO_04589</name>
</gene>
<organism evidence="1 2">
    <name type="scientific">Mycena chlorophos</name>
    <name type="common">Agaric fungus</name>
    <name type="synonym">Agaricus chlorophos</name>
    <dbReference type="NCBI Taxonomy" id="658473"/>
    <lineage>
        <taxon>Eukaryota</taxon>
        <taxon>Fungi</taxon>
        <taxon>Dikarya</taxon>
        <taxon>Basidiomycota</taxon>
        <taxon>Agaricomycotina</taxon>
        <taxon>Agaricomycetes</taxon>
        <taxon>Agaricomycetidae</taxon>
        <taxon>Agaricales</taxon>
        <taxon>Marasmiineae</taxon>
        <taxon>Mycenaceae</taxon>
        <taxon>Mycena</taxon>
    </lineage>
</organism>
<name>A0ABQ0L7F8_MYCCL</name>
<protein>
    <submittedName>
        <fullName evidence="1">Uncharacterized protein</fullName>
    </submittedName>
</protein>
<evidence type="ECO:0000313" key="2">
    <source>
        <dbReference type="Proteomes" id="UP000815677"/>
    </source>
</evidence>
<dbReference type="Proteomes" id="UP000815677">
    <property type="component" value="Unassembled WGS sequence"/>
</dbReference>
<proteinExistence type="predicted"/>
<keyword evidence="2" id="KW-1185">Reference proteome</keyword>